<dbReference type="Pfam" id="PF00022">
    <property type="entry name" value="Actin"/>
    <property type="match status" value="1"/>
</dbReference>
<evidence type="ECO:0000256" key="1">
    <source>
        <dbReference type="ARBA" id="ARBA00004245"/>
    </source>
</evidence>
<evidence type="ECO:0000256" key="5">
    <source>
        <dbReference type="ARBA" id="ARBA00038582"/>
    </source>
</evidence>
<gene>
    <name evidence="7" type="ORF">N1851_001958</name>
</gene>
<accession>A0AA47NAV6</accession>
<dbReference type="PROSITE" id="PS00432">
    <property type="entry name" value="ACTINS_2"/>
    <property type="match status" value="1"/>
</dbReference>
<proteinExistence type="inferred from homology"/>
<keyword evidence="4" id="KW-0963">Cytoplasm</keyword>
<dbReference type="InterPro" id="IPR004001">
    <property type="entry name" value="Actin_CS"/>
</dbReference>
<evidence type="ECO:0000313" key="8">
    <source>
        <dbReference type="Proteomes" id="UP001174136"/>
    </source>
</evidence>
<dbReference type="PANTHER" id="PTHR11937">
    <property type="entry name" value="ACTIN"/>
    <property type="match status" value="1"/>
</dbReference>
<dbReference type="PRINTS" id="PR00190">
    <property type="entry name" value="ACTIN"/>
</dbReference>
<reference evidence="7" key="1">
    <citation type="journal article" date="2023" name="Front. Mar. Sci.">
        <title>A new Merluccius polli reference genome to investigate the effects of global change in West African waters.</title>
        <authorList>
            <person name="Mateo J.L."/>
            <person name="Blanco-Fernandez C."/>
            <person name="Garcia-Vazquez E."/>
            <person name="Machado-Schiaffino G."/>
        </authorList>
    </citation>
    <scope>NUCLEOTIDE SEQUENCE</scope>
    <source>
        <strain evidence="7">C29</strain>
        <tissue evidence="7">Fin</tissue>
    </source>
</reference>
<dbReference type="Proteomes" id="UP001174136">
    <property type="component" value="Unassembled WGS sequence"/>
</dbReference>
<dbReference type="InterPro" id="IPR020902">
    <property type="entry name" value="Actin/actin-like_CS"/>
</dbReference>
<dbReference type="FunFam" id="3.30.420.40:FF:000058">
    <property type="entry name" value="Putative actin-related protein 5"/>
    <property type="match status" value="1"/>
</dbReference>
<evidence type="ECO:0000256" key="2">
    <source>
        <dbReference type="ARBA" id="ARBA00006752"/>
    </source>
</evidence>
<dbReference type="SMART" id="SM00268">
    <property type="entry name" value="ACTIN"/>
    <property type="match status" value="1"/>
</dbReference>
<dbReference type="AlphaFoldDB" id="A0AA47NAV6"/>
<keyword evidence="4" id="KW-0206">Cytoskeleton</keyword>
<keyword evidence="8" id="KW-1185">Reference proteome</keyword>
<sequence>MLKLQMLKLQMLKLQMLKVHTVVQCSPVPLQEMMNGRSEQEDFIGHEAQHMRGVLALRYPMKNGVIHNWDDMEKIWHHTFQQLGVDPEDHPVMLTEAPMNPVANRQRAVEVMFDRFCVPFVYVAMQAVLALYAAGRCTGVVFDSGDGVSHSVPVFEGYSLPHAVQRFPLAGRDVTLHLKKLLQEQGVNMRTSAELELVREMKERCCRVALDYEAELRPGGSGGGGGEMSYVMPDGQVVCLDTERFRAPEILFRPELIGRDHYGMHQSLYKSVLSTDIDLRRDLLGNIVLSGGNTLLAGLPERLQREVGVLVPGPRVRVSSPAGRDSSVWRGGAALAGLPSPAGCAWISRDEYEEYGPQIVFRKCF</sequence>
<dbReference type="Gene3D" id="3.30.420.40">
    <property type="match status" value="2"/>
</dbReference>
<name>A0AA47NAV6_MERPO</name>
<evidence type="ECO:0000256" key="4">
    <source>
        <dbReference type="ARBA" id="ARBA00023212"/>
    </source>
</evidence>
<comment type="caution">
    <text evidence="7">The sequence shown here is derived from an EMBL/GenBank/DDBJ whole genome shotgun (WGS) entry which is preliminary data.</text>
</comment>
<dbReference type="FunFam" id="3.30.420.40:FF:000050">
    <property type="entry name" value="Actin, alpha skeletal muscle"/>
    <property type="match status" value="1"/>
</dbReference>
<evidence type="ECO:0000256" key="6">
    <source>
        <dbReference type="RuleBase" id="RU000487"/>
    </source>
</evidence>
<dbReference type="FunFam" id="3.90.640.10:FF:000007">
    <property type="entry name" value="Actin like 7B"/>
    <property type="match status" value="1"/>
</dbReference>
<dbReference type="GO" id="GO:0005856">
    <property type="term" value="C:cytoskeleton"/>
    <property type="evidence" value="ECO:0007669"/>
    <property type="project" value="UniProtKB-SubCell"/>
</dbReference>
<organism evidence="7 8">
    <name type="scientific">Merluccius polli</name>
    <name type="common">Benguela hake</name>
    <name type="synonym">Merluccius cadenati</name>
    <dbReference type="NCBI Taxonomy" id="89951"/>
    <lineage>
        <taxon>Eukaryota</taxon>
        <taxon>Metazoa</taxon>
        <taxon>Chordata</taxon>
        <taxon>Craniata</taxon>
        <taxon>Vertebrata</taxon>
        <taxon>Euteleostomi</taxon>
        <taxon>Actinopterygii</taxon>
        <taxon>Neopterygii</taxon>
        <taxon>Teleostei</taxon>
        <taxon>Neoteleostei</taxon>
        <taxon>Acanthomorphata</taxon>
        <taxon>Zeiogadaria</taxon>
        <taxon>Gadariae</taxon>
        <taxon>Gadiformes</taxon>
        <taxon>Gadoidei</taxon>
        <taxon>Merlucciidae</taxon>
        <taxon>Merluccius</taxon>
    </lineage>
</organism>
<evidence type="ECO:0000256" key="3">
    <source>
        <dbReference type="ARBA" id="ARBA00023097"/>
    </source>
</evidence>
<dbReference type="EMBL" id="JAOPHQ010000189">
    <property type="protein sequence ID" value="KAK0155648.1"/>
    <property type="molecule type" value="Genomic_DNA"/>
</dbReference>
<dbReference type="PROSITE" id="PS01132">
    <property type="entry name" value="ACTINS_ACT_LIKE"/>
    <property type="match status" value="1"/>
</dbReference>
<dbReference type="SUPFAM" id="SSF53067">
    <property type="entry name" value="Actin-like ATPase domain"/>
    <property type="match status" value="2"/>
</dbReference>
<comment type="similarity">
    <text evidence="2 6">Belongs to the actin family.</text>
</comment>
<comment type="subcellular location">
    <subcellularLocation>
        <location evidence="1">Cytoplasm</location>
        <location evidence="1">Cytoskeleton</location>
    </subcellularLocation>
</comment>
<protein>
    <submittedName>
        <fullName evidence="7">Actin</fullName>
    </submittedName>
</protein>
<evidence type="ECO:0000313" key="7">
    <source>
        <dbReference type="EMBL" id="KAK0155648.1"/>
    </source>
</evidence>
<dbReference type="Gene3D" id="3.90.640.10">
    <property type="entry name" value="Actin, Chain A, domain 4"/>
    <property type="match status" value="1"/>
</dbReference>
<comment type="subunit">
    <text evidence="5">Polymerization of globular actin (G-actin) leads to a structural filament (F-actin) in the form of a two-stranded helix. Each actin can bind to 4 others.</text>
</comment>
<keyword evidence="3" id="KW-0558">Oxidation</keyword>
<dbReference type="InterPro" id="IPR043129">
    <property type="entry name" value="ATPase_NBD"/>
</dbReference>
<dbReference type="InterPro" id="IPR004000">
    <property type="entry name" value="Actin"/>
</dbReference>